<dbReference type="PANTHER" id="PTHR10663">
    <property type="entry name" value="GUANYL-NUCLEOTIDE EXCHANGE FACTOR"/>
    <property type="match status" value="1"/>
</dbReference>
<feature type="compositionally biased region" description="Polar residues" evidence="1">
    <location>
        <begin position="444"/>
        <end position="458"/>
    </location>
</feature>
<dbReference type="InterPro" id="IPR011993">
    <property type="entry name" value="PH-like_dom_sf"/>
</dbReference>
<feature type="region of interest" description="Disordered" evidence="1">
    <location>
        <begin position="1"/>
        <end position="287"/>
    </location>
</feature>
<dbReference type="SUPFAM" id="SSF48425">
    <property type="entry name" value="Sec7 domain"/>
    <property type="match status" value="1"/>
</dbReference>
<dbReference type="eggNOG" id="KOG0929">
    <property type="taxonomic scope" value="Eukaryota"/>
</dbReference>
<dbReference type="KEGG" id="cne:CND05200"/>
<dbReference type="SUPFAM" id="SSF50729">
    <property type="entry name" value="PH domain-like"/>
    <property type="match status" value="1"/>
</dbReference>
<dbReference type="InterPro" id="IPR000904">
    <property type="entry name" value="Sec7_dom"/>
</dbReference>
<feature type="compositionally biased region" description="Polar residues" evidence="1">
    <location>
        <begin position="272"/>
        <end position="282"/>
    </location>
</feature>
<feature type="compositionally biased region" description="Low complexity" evidence="1">
    <location>
        <begin position="311"/>
        <end position="321"/>
    </location>
</feature>
<dbReference type="SMART" id="SM00222">
    <property type="entry name" value="Sec7"/>
    <property type="match status" value="1"/>
</dbReference>
<evidence type="ECO:0000313" key="4">
    <source>
        <dbReference type="EMBL" id="AAW42750.2"/>
    </source>
</evidence>
<feature type="region of interest" description="Disordered" evidence="1">
    <location>
        <begin position="925"/>
        <end position="963"/>
    </location>
</feature>
<feature type="compositionally biased region" description="Polar residues" evidence="1">
    <location>
        <begin position="951"/>
        <end position="963"/>
    </location>
</feature>
<feature type="compositionally biased region" description="Low complexity" evidence="1">
    <location>
        <begin position="713"/>
        <end position="726"/>
    </location>
</feature>
<accession>Q5KHV3</accession>
<feature type="region of interest" description="Disordered" evidence="1">
    <location>
        <begin position="300"/>
        <end position="472"/>
    </location>
</feature>
<feature type="compositionally biased region" description="Polar residues" evidence="1">
    <location>
        <begin position="188"/>
        <end position="197"/>
    </location>
</feature>
<dbReference type="InterPro" id="IPR041681">
    <property type="entry name" value="PH_9"/>
</dbReference>
<dbReference type="Pfam" id="PF01369">
    <property type="entry name" value="Sec7"/>
    <property type="match status" value="1"/>
</dbReference>
<feature type="compositionally biased region" description="Polar residues" evidence="1">
    <location>
        <begin position="343"/>
        <end position="374"/>
    </location>
</feature>
<dbReference type="Gene3D" id="2.30.29.30">
    <property type="entry name" value="Pleckstrin-homology domain (PH domain)/Phosphotyrosine-binding domain (PTB)"/>
    <property type="match status" value="1"/>
</dbReference>
<dbReference type="GO" id="GO:0032012">
    <property type="term" value="P:regulation of ARF protein signal transduction"/>
    <property type="evidence" value="ECO:0007669"/>
    <property type="project" value="InterPro"/>
</dbReference>
<dbReference type="Gene3D" id="1.10.1000.11">
    <property type="entry name" value="Arf Nucleotide-binding Site Opener,domain 2"/>
    <property type="match status" value="1"/>
</dbReference>
<keyword evidence="5" id="KW-1185">Reference proteome</keyword>
<feature type="region of interest" description="Disordered" evidence="1">
    <location>
        <begin position="1502"/>
        <end position="1570"/>
    </location>
</feature>
<gene>
    <name evidence="4" type="ordered locus">CND05200</name>
</gene>
<dbReference type="STRING" id="214684.Q5KHV3"/>
<dbReference type="OrthoDB" id="2157641at2759"/>
<dbReference type="InterPro" id="IPR023394">
    <property type="entry name" value="Sec7_C_sf"/>
</dbReference>
<sequence length="1570" mass="167831">MEAAPPRPSTSSSRSLRRTPADFEAALRNPQETLYLSAGPPPIGEDLESEAASTATGHHHSSGTSTAAMDDPDAPLSVDKRSFEDDLRALSRTREREEGRIGLGVGHVSEGSVVKRPPIPVPGVTPPTPKGHARKASCVTTTSTTSTGTGDTPTRAARRPVKSIGLDAELGIEPKSKKAPPKRRSLFSKATTTSQPDLASMVRRSTHRSSKQKQDTASTPAPSMSTSASSRTLYKEQPSPSAPRNRSTTETSDKHGSMMGGNQMATIAEGSGTLSRNKSNASDEGFKTMKYKARGMFGKMFGSTKEDQQLSSKHSGSASSSRVDINAETVYPPVPPVPATYANQKQRPFTPSSTSTDVFSPSRSPQLSTYSASASPAMASHNRKSRTPTPSTMSGRRDSQASAMITDKPLPAVRDNVDDHDSTLVATITKRGSSPLHVREPASVSENETPSRATSCSSRKLAPSPSPATAAVTSFSDDMAGMLANIGQSQPAMELGLPQESLRLRDGKNGFPAALGRPLSDQELSVTPTSSTFLSATSSPQRSASVSAASASDQASSMPLKGSSADQLSSFLDPPIFQSSTFLNHELYSLHPQQPQNRHHTEPFINLHAPSPSLSSALAPSVDVPQIAPIFEKASDDQGEKDWQSLSEGPSPLLPSSAKFDSSGGVENTDRPSPIAPSAWARQAQGSPSSPLPSPARLQSNLSDKIDRTCIPASSSAMSGFSSLSAQGTIKDTRDKVEVISSPPETPSKAQEQAVEVSDDKAESQKNSEPDREQDKMGEGSNEDKGKRLAREFYEGDGTTVAGDKMAEFLGGPHAINDITLKYFMQYFHMEGQNLVDAFRQLCQKLYLKAESQELDRIMGAFSARFFECNPNTVFGSPGILHTVSAAMLMLNTDLHIAELSRHMSKAEFVRNTLQAIHESTTVDPNTILSAAADERSSTPDLVRDDDGSSMKPSLGSNSSMSTTLINTRAKTPIQPMQARSTSAPVISAHIHQHAPPYASANSSLSVAGISTEGKSRNSSFSAGSWSYSKGWETGAEAALKEIYSSVRADKILLPISGIPGNDRNASRSSNRQSMISLASNGPYDSRFARGRTPTDRMNVLRRGSIRSVQGLLNNGSNSPYGSQWYGSDGRLSPALSNATSINETGASGSGFSSFAPSLGFASNLSHTVIRENEDEVGSLHSKASVGTVEDMDDDELALLGAPWAKEGILQRRTQGEGVAKRVKKADWKQFFVVVSKGDLYMFTFGDGKGGGGFMGGSVGGGNWLENANANGTINLMHTTAVALPKQGHSSSKPYCFSVNQSSGEVCTFAAGTEDLVAEWVATCNYWAARKTRQPLQGGVSNMEYGWNRVAVDQLEDESDRMSVFSQKSNGSRMGGTYGRRALGSGGGSSTGQFDKIHINDWKPPPPAMIPSTMEEEGQLEALVEYVKSQEKELEKHKAVEEPMMRLYSHGSKNLHKAKENWKAKSHYIHSEIFKYETYIDALRNAISLRAKKQGEKKLEKSLAMPNNNLQSSSGDKSGALDKTEKAVDASGAAQGVNAGGLSIDPEVTDGQFDDDGEEQPITPNATIRR</sequence>
<evidence type="ECO:0000259" key="3">
    <source>
        <dbReference type="PROSITE" id="PS50190"/>
    </source>
</evidence>
<dbReference type="HOGENOM" id="CLU_245670_0_0_1"/>
<feature type="domain" description="PH" evidence="2">
    <location>
        <begin position="1203"/>
        <end position="1329"/>
    </location>
</feature>
<feature type="compositionally biased region" description="Polar residues" evidence="1">
    <location>
        <begin position="1505"/>
        <end position="1516"/>
    </location>
</feature>
<proteinExistence type="predicted"/>
<dbReference type="PaxDb" id="214684-Q5KHV3"/>
<dbReference type="Proteomes" id="UP000002149">
    <property type="component" value="Chromosome 4"/>
</dbReference>
<feature type="compositionally biased region" description="Polar residues" evidence="1">
    <location>
        <begin position="522"/>
        <end position="534"/>
    </location>
</feature>
<dbReference type="InParanoid" id="Q5KHV3"/>
<reference evidence="4 5" key="1">
    <citation type="journal article" date="2005" name="Science">
        <title>The genome of the basidiomycetous yeast and human pathogen Cryptococcus neoformans.</title>
        <authorList>
            <person name="Loftus B.J."/>
            <person name="Fung E."/>
            <person name="Roncaglia P."/>
            <person name="Rowley D."/>
            <person name="Amedeo P."/>
            <person name="Bruno D."/>
            <person name="Vamathevan J."/>
            <person name="Miranda M."/>
            <person name="Anderson I.J."/>
            <person name="Fraser J.A."/>
            <person name="Allen J.E."/>
            <person name="Bosdet I.E."/>
            <person name="Brent M.R."/>
            <person name="Chiu R."/>
            <person name="Doering T.L."/>
            <person name="Donlin M.J."/>
            <person name="D'Souza C.A."/>
            <person name="Fox D.S."/>
            <person name="Grinberg V."/>
            <person name="Fu J."/>
            <person name="Fukushima M."/>
            <person name="Haas B.J."/>
            <person name="Huang J.C."/>
            <person name="Janbon G."/>
            <person name="Jones S.J."/>
            <person name="Koo H.L."/>
            <person name="Krzywinski M.I."/>
            <person name="Kwon-Chung J.K."/>
            <person name="Lengeler K.B."/>
            <person name="Maiti R."/>
            <person name="Marra M.A."/>
            <person name="Marra R.E."/>
            <person name="Mathewson C.A."/>
            <person name="Mitchell T.G."/>
            <person name="Pertea M."/>
            <person name="Riggs F.R."/>
            <person name="Salzberg S.L."/>
            <person name="Schein J.E."/>
            <person name="Shvartsbeyn A."/>
            <person name="Shin H."/>
            <person name="Shumway M."/>
            <person name="Specht C.A."/>
            <person name="Suh B.B."/>
            <person name="Tenney A."/>
            <person name="Utterback T.R."/>
            <person name="Wickes B.L."/>
            <person name="Wortman J.R."/>
            <person name="Wye N.H."/>
            <person name="Kronstad J.W."/>
            <person name="Lodge J.K."/>
            <person name="Heitman J."/>
            <person name="Davis R.W."/>
            <person name="Fraser C.M."/>
            <person name="Hyman R.W."/>
        </authorList>
    </citation>
    <scope>NUCLEOTIDE SEQUENCE [LARGE SCALE GENOMIC DNA]</scope>
    <source>
        <strain evidence="5">JEC21 / ATCC MYA-565</strain>
    </source>
</reference>
<dbReference type="VEuPathDB" id="FungiDB:CND05200"/>
<dbReference type="InterPro" id="IPR001849">
    <property type="entry name" value="PH_domain"/>
</dbReference>
<feature type="region of interest" description="Disordered" evidence="1">
    <location>
        <begin position="503"/>
        <end position="566"/>
    </location>
</feature>
<name>Q5KHV3_CRYD1</name>
<feature type="compositionally biased region" description="Basic and acidic residues" evidence="1">
    <location>
        <begin position="78"/>
        <end position="100"/>
    </location>
</feature>
<feature type="compositionally biased region" description="Polar residues" evidence="1">
    <location>
        <begin position="51"/>
        <end position="67"/>
    </location>
</feature>
<protein>
    <submittedName>
        <fullName evidence="4">Guanine nucleotide exchange factor, putative</fullName>
    </submittedName>
</protein>
<evidence type="ECO:0000256" key="1">
    <source>
        <dbReference type="SAM" id="MobiDB-lite"/>
    </source>
</evidence>
<feature type="compositionally biased region" description="Low complexity" evidence="1">
    <location>
        <begin position="645"/>
        <end position="657"/>
    </location>
</feature>
<dbReference type="PROSITE" id="PS50190">
    <property type="entry name" value="SEC7"/>
    <property type="match status" value="1"/>
</dbReference>
<feature type="compositionally biased region" description="Polar residues" evidence="1">
    <location>
        <begin position="238"/>
        <end position="250"/>
    </location>
</feature>
<feature type="compositionally biased region" description="Low complexity" evidence="1">
    <location>
        <begin position="535"/>
        <end position="557"/>
    </location>
</feature>
<feature type="compositionally biased region" description="Basic residues" evidence="1">
    <location>
        <begin position="177"/>
        <end position="186"/>
    </location>
</feature>
<feature type="domain" description="SEC7" evidence="3">
    <location>
        <begin position="745"/>
        <end position="939"/>
    </location>
</feature>
<feature type="compositionally biased region" description="Pro residues" evidence="1">
    <location>
        <begin position="117"/>
        <end position="129"/>
    </location>
</feature>
<organism evidence="4 5">
    <name type="scientific">Cryptococcus deneoformans (strain JEC21 / ATCC MYA-565)</name>
    <name type="common">Cryptococcus neoformans var. neoformans serotype D</name>
    <dbReference type="NCBI Taxonomy" id="214684"/>
    <lineage>
        <taxon>Eukaryota</taxon>
        <taxon>Fungi</taxon>
        <taxon>Dikarya</taxon>
        <taxon>Basidiomycota</taxon>
        <taxon>Agaricomycotina</taxon>
        <taxon>Tremellomycetes</taxon>
        <taxon>Tremellales</taxon>
        <taxon>Cryptococcaceae</taxon>
        <taxon>Cryptococcus</taxon>
        <taxon>Cryptococcus neoformans species complex</taxon>
    </lineage>
</organism>
<dbReference type="EMBL" id="AE017344">
    <property type="protein sequence ID" value="AAW42750.2"/>
    <property type="molecule type" value="Genomic_DNA"/>
</dbReference>
<dbReference type="Pfam" id="PF15410">
    <property type="entry name" value="PH_9"/>
    <property type="match status" value="1"/>
</dbReference>
<dbReference type="InterPro" id="IPR035999">
    <property type="entry name" value="Sec7_dom_sf"/>
</dbReference>
<feature type="compositionally biased region" description="Basic and acidic residues" evidence="1">
    <location>
        <begin position="758"/>
        <end position="789"/>
    </location>
</feature>
<evidence type="ECO:0000259" key="2">
    <source>
        <dbReference type="PROSITE" id="PS50003"/>
    </source>
</evidence>
<feature type="compositionally biased region" description="Basic and acidic residues" evidence="1">
    <location>
        <begin position="933"/>
        <end position="949"/>
    </location>
</feature>
<feature type="compositionally biased region" description="Basic and acidic residues" evidence="1">
    <location>
        <begin position="1519"/>
        <end position="1528"/>
    </location>
</feature>
<dbReference type="RefSeq" id="XP_024512606.1">
    <property type="nucleotide sequence ID" value="XM_024657087.1"/>
</dbReference>
<dbReference type="CDD" id="cd00821">
    <property type="entry name" value="PH"/>
    <property type="match status" value="1"/>
</dbReference>
<feature type="compositionally biased region" description="Low complexity" evidence="1">
    <location>
        <begin position="216"/>
        <end position="230"/>
    </location>
</feature>
<dbReference type="PANTHER" id="PTHR10663:SF373">
    <property type="entry name" value="PH AND SEC7 DOMAIN-CONTAINING PROTEIN C11E3.11C"/>
    <property type="match status" value="1"/>
</dbReference>
<dbReference type="SMART" id="SM00233">
    <property type="entry name" value="PH"/>
    <property type="match status" value="1"/>
</dbReference>
<dbReference type="PROSITE" id="PS50003">
    <property type="entry name" value="PH_DOMAIN"/>
    <property type="match status" value="1"/>
</dbReference>
<accession>Q55UJ3</accession>
<evidence type="ECO:0000313" key="5">
    <source>
        <dbReference type="Proteomes" id="UP000002149"/>
    </source>
</evidence>
<dbReference type="GO" id="GO:0005085">
    <property type="term" value="F:guanyl-nucleotide exchange factor activity"/>
    <property type="evidence" value="ECO:0000318"/>
    <property type="project" value="GO_Central"/>
</dbReference>
<dbReference type="GeneID" id="3257449"/>
<feature type="region of interest" description="Disordered" evidence="1">
    <location>
        <begin position="635"/>
        <end position="789"/>
    </location>
</feature>
<feature type="compositionally biased region" description="Low complexity" evidence="1">
    <location>
        <begin position="140"/>
        <end position="154"/>
    </location>
</feature>